<protein>
    <recommendedName>
        <fullName evidence="6">Glycosyl transferase</fullName>
    </recommendedName>
</protein>
<dbReference type="Gene3D" id="3.40.50.2000">
    <property type="entry name" value="Glycogen Phosphorylase B"/>
    <property type="match status" value="2"/>
</dbReference>
<keyword evidence="1" id="KW-0328">Glycosyltransferase</keyword>
<evidence type="ECO:0000256" key="2">
    <source>
        <dbReference type="ARBA" id="ARBA00022679"/>
    </source>
</evidence>
<name>A0ABN1B9Y5_9ACTN</name>
<feature type="region of interest" description="Disordered" evidence="3">
    <location>
        <begin position="176"/>
        <end position="197"/>
    </location>
</feature>
<dbReference type="InterPro" id="IPR002201">
    <property type="entry name" value="Glyco_trans_9"/>
</dbReference>
<sequence>MSETPDRQVTGVCVFAALHGPGLGDLVQRNIMLALIRRAHPHARVTLVVGEELAARFAELFAAHTYATDVLTCPPDEAHPRWPAFLRTLAGRRYERCVIDPDSAALHAGHALAAGIPDRIGLPLGRPGDEHITRPLRLPPPVWGRPDLFDHATALAGALGLPGRLRAGQLVPDLPRRPGPARPARPASTGPVVAVHPGGAPHWNRRWPPSRYADLCVRLATRRSAALRLLGTAPERAELRALRDTVRAGAPGADVRVETGADLNRTANLLAGADLLVGNDSALAHLAAAVRTPSVVIYGPTGTEFLWTRIYPHHRGVSLRWPCQSLLHAPGRLEDRRCAHDCVLPYRGPEGPYPRCLTALPVERVWAAVTAQLASSPPATIRSTP</sequence>
<organism evidence="4 5">
    <name type="scientific">Streptomyces stramineus</name>
    <dbReference type="NCBI Taxonomy" id="173861"/>
    <lineage>
        <taxon>Bacteria</taxon>
        <taxon>Bacillati</taxon>
        <taxon>Actinomycetota</taxon>
        <taxon>Actinomycetes</taxon>
        <taxon>Kitasatosporales</taxon>
        <taxon>Streptomycetaceae</taxon>
        <taxon>Streptomyces</taxon>
    </lineage>
</organism>
<evidence type="ECO:0008006" key="6">
    <source>
        <dbReference type="Google" id="ProtNLM"/>
    </source>
</evidence>
<keyword evidence="5" id="KW-1185">Reference proteome</keyword>
<dbReference type="EMBL" id="BAAAHB010000134">
    <property type="protein sequence ID" value="GAA0493391.1"/>
    <property type="molecule type" value="Genomic_DNA"/>
</dbReference>
<reference evidence="4 5" key="1">
    <citation type="journal article" date="2019" name="Int. J. Syst. Evol. Microbiol.">
        <title>The Global Catalogue of Microorganisms (GCM) 10K type strain sequencing project: providing services to taxonomists for standard genome sequencing and annotation.</title>
        <authorList>
            <consortium name="The Broad Institute Genomics Platform"/>
            <consortium name="The Broad Institute Genome Sequencing Center for Infectious Disease"/>
            <person name="Wu L."/>
            <person name="Ma J."/>
        </authorList>
    </citation>
    <scope>NUCLEOTIDE SEQUENCE [LARGE SCALE GENOMIC DNA]</scope>
    <source>
        <strain evidence="4 5">JCM 10649</strain>
    </source>
</reference>
<evidence type="ECO:0000313" key="5">
    <source>
        <dbReference type="Proteomes" id="UP001499895"/>
    </source>
</evidence>
<dbReference type="InterPro" id="IPR051199">
    <property type="entry name" value="LPS_LOS_Heptosyltrfase"/>
</dbReference>
<dbReference type="PANTHER" id="PTHR30160">
    <property type="entry name" value="TETRAACYLDISACCHARIDE 4'-KINASE-RELATED"/>
    <property type="match status" value="1"/>
</dbReference>
<keyword evidence="2" id="KW-0808">Transferase</keyword>
<evidence type="ECO:0000256" key="1">
    <source>
        <dbReference type="ARBA" id="ARBA00022676"/>
    </source>
</evidence>
<evidence type="ECO:0000313" key="4">
    <source>
        <dbReference type="EMBL" id="GAA0493391.1"/>
    </source>
</evidence>
<dbReference type="Pfam" id="PF01075">
    <property type="entry name" value="Glyco_transf_9"/>
    <property type="match status" value="1"/>
</dbReference>
<dbReference type="RefSeq" id="WP_344097307.1">
    <property type="nucleotide sequence ID" value="NZ_BAAAHB010000134.1"/>
</dbReference>
<evidence type="ECO:0000256" key="3">
    <source>
        <dbReference type="SAM" id="MobiDB-lite"/>
    </source>
</evidence>
<comment type="caution">
    <text evidence="4">The sequence shown here is derived from an EMBL/GenBank/DDBJ whole genome shotgun (WGS) entry which is preliminary data.</text>
</comment>
<dbReference type="Proteomes" id="UP001499895">
    <property type="component" value="Unassembled WGS sequence"/>
</dbReference>
<dbReference type="CDD" id="cd03789">
    <property type="entry name" value="GT9_LPS_heptosyltransferase"/>
    <property type="match status" value="1"/>
</dbReference>
<proteinExistence type="predicted"/>
<dbReference type="SUPFAM" id="SSF53756">
    <property type="entry name" value="UDP-Glycosyltransferase/glycogen phosphorylase"/>
    <property type="match status" value="1"/>
</dbReference>
<gene>
    <name evidence="4" type="ORF">GCM10009544_62250</name>
</gene>
<accession>A0ABN1B9Y5</accession>
<dbReference type="PANTHER" id="PTHR30160:SF1">
    <property type="entry name" value="LIPOPOLYSACCHARIDE 1,2-N-ACETYLGLUCOSAMINETRANSFERASE-RELATED"/>
    <property type="match status" value="1"/>
</dbReference>